<comment type="caution">
    <text evidence="1">The sequence shown here is derived from an EMBL/GenBank/DDBJ whole genome shotgun (WGS) entry which is preliminary data.</text>
</comment>
<protein>
    <submittedName>
        <fullName evidence="1">Uncharacterized protein</fullName>
    </submittedName>
</protein>
<name>A0ACB0ZFG7_MELEN</name>
<keyword evidence="2" id="KW-1185">Reference proteome</keyword>
<reference evidence="1" key="1">
    <citation type="submission" date="2023-11" db="EMBL/GenBank/DDBJ databases">
        <authorList>
            <person name="Poullet M."/>
        </authorList>
    </citation>
    <scope>NUCLEOTIDE SEQUENCE</scope>
    <source>
        <strain evidence="1">E1834</strain>
    </source>
</reference>
<evidence type="ECO:0000313" key="2">
    <source>
        <dbReference type="Proteomes" id="UP001497535"/>
    </source>
</evidence>
<sequence>MPPKILGHSNILRKCQILPSQSHLMLILPNACLILDLPNRLSLLPLRTIQMPTNRPFVPN</sequence>
<evidence type="ECO:0000313" key="1">
    <source>
        <dbReference type="EMBL" id="CAK5077794.1"/>
    </source>
</evidence>
<dbReference type="EMBL" id="CAVMJV010000033">
    <property type="protein sequence ID" value="CAK5077794.1"/>
    <property type="molecule type" value="Genomic_DNA"/>
</dbReference>
<organism evidence="1 2">
    <name type="scientific">Meloidogyne enterolobii</name>
    <name type="common">Root-knot nematode worm</name>
    <name type="synonym">Meloidogyne mayaguensis</name>
    <dbReference type="NCBI Taxonomy" id="390850"/>
    <lineage>
        <taxon>Eukaryota</taxon>
        <taxon>Metazoa</taxon>
        <taxon>Ecdysozoa</taxon>
        <taxon>Nematoda</taxon>
        <taxon>Chromadorea</taxon>
        <taxon>Rhabditida</taxon>
        <taxon>Tylenchina</taxon>
        <taxon>Tylenchomorpha</taxon>
        <taxon>Tylenchoidea</taxon>
        <taxon>Meloidogynidae</taxon>
        <taxon>Meloidogyninae</taxon>
        <taxon>Meloidogyne</taxon>
    </lineage>
</organism>
<gene>
    <name evidence="1" type="ORF">MENTE1834_LOCUS24745</name>
</gene>
<dbReference type="Proteomes" id="UP001497535">
    <property type="component" value="Unassembled WGS sequence"/>
</dbReference>
<accession>A0ACB0ZFG7</accession>
<proteinExistence type="predicted"/>